<dbReference type="InterPro" id="IPR027417">
    <property type="entry name" value="P-loop_NTPase"/>
</dbReference>
<sequence>MAKPIPAVGLAASIIQLIDFSVKILSKDHKIYQPTDGEVIVNHTLLSTIAQNLFRLSMNIDQNDLKKLNTDPKRPKLSDAAEHLLKLSDETKALTATLIDAVLQAQARGSYSDPKWQTGREALLMVWKKKEITGLKKKLKNVRKEVDTALMIALRNYLEQSAETGLPVFSADDAHIHHFEKWQNDAMDSIHTNEWKPKNKKNVEEFSKKVDALIVGENEAHFCQEAFAKLQFVTMEDRAHSIPAAHAASFEWMFESSPSPGGNQQASAFLEWLGDKSGQNLFWITGKPGSGKSVLMKHMFRNPRLFSSLEAWSGSSPGINAAFFFWSSGVHLQVSSTGLLRSLLYESLQDMIYGPLEQDPGILQLLFADRWKQFTSYGGGTSDFTFQELRLAFELMISDVTKKFFFLIDGLDELGGYPEAVVDLLLSATNRDNVKICTSSRPMPGFQNAFEGRPSLMLDAFMSEDIRSFVSHCVHTEERLVKICSYETDDTLKLNLINDIVTKSSGVFLWATLGTDFLIQGSSESDDVVSLQARIWALPTDLDALLAYIFEDLGTDKVDLEQVSQLFRLVDAHGYPDLLALSFANDPHTKSSLAAEIRPLQPNELSKRMQDMLSLLKIQCKGFLTVFESSSTSTDVEENPLGSVADPRRLKINYSHRSIKDFVQSRPITAVVNKCTGGDAFNSDEYWANASLWNLKTLSLVEQDETQVFPVWEDLAWCMEYALRLEEKDKKVRVTYLDEVGRAAFHEGHASMLSTDLPQGYAVTNFLDIALWLNFTGYVRIKAKSAERKDIKHAMEYNKAVRKRLGNGGEDLWIGERRRRLKNTYDNSTPELFAVLEYYSKLMKFGSPKTHMDMPESI</sequence>
<evidence type="ECO:0000313" key="4">
    <source>
        <dbReference type="EMBL" id="KAF2707106.1"/>
    </source>
</evidence>
<dbReference type="PANTHER" id="PTHR10039:SF5">
    <property type="entry name" value="NACHT DOMAIN-CONTAINING PROTEIN"/>
    <property type="match status" value="1"/>
</dbReference>
<dbReference type="SUPFAM" id="SSF52540">
    <property type="entry name" value="P-loop containing nucleoside triphosphate hydrolases"/>
    <property type="match status" value="1"/>
</dbReference>
<dbReference type="Pfam" id="PF24883">
    <property type="entry name" value="NPHP3_N"/>
    <property type="match status" value="1"/>
</dbReference>
<dbReference type="EMBL" id="MU005774">
    <property type="protein sequence ID" value="KAF2707106.1"/>
    <property type="molecule type" value="Genomic_DNA"/>
</dbReference>
<keyword evidence="1" id="KW-0677">Repeat</keyword>
<protein>
    <submittedName>
        <fullName evidence="4">Uncharacterized protein</fullName>
    </submittedName>
</protein>
<evidence type="ECO:0000259" key="3">
    <source>
        <dbReference type="Pfam" id="PF25053"/>
    </source>
</evidence>
<organism evidence="4 5">
    <name type="scientific">Pleomassaria siparia CBS 279.74</name>
    <dbReference type="NCBI Taxonomy" id="1314801"/>
    <lineage>
        <taxon>Eukaryota</taxon>
        <taxon>Fungi</taxon>
        <taxon>Dikarya</taxon>
        <taxon>Ascomycota</taxon>
        <taxon>Pezizomycotina</taxon>
        <taxon>Dothideomycetes</taxon>
        <taxon>Pleosporomycetidae</taxon>
        <taxon>Pleosporales</taxon>
        <taxon>Pleomassariaceae</taxon>
        <taxon>Pleomassaria</taxon>
    </lineage>
</organism>
<keyword evidence="5" id="KW-1185">Reference proteome</keyword>
<dbReference type="InterPro" id="IPR056884">
    <property type="entry name" value="NPHP3-like_N"/>
</dbReference>
<gene>
    <name evidence="4" type="ORF">K504DRAFT_410991</name>
</gene>
<dbReference type="Proteomes" id="UP000799428">
    <property type="component" value="Unassembled WGS sequence"/>
</dbReference>
<feature type="domain" description="DUF7791" evidence="3">
    <location>
        <begin position="577"/>
        <end position="704"/>
    </location>
</feature>
<dbReference type="OrthoDB" id="443402at2759"/>
<evidence type="ECO:0000259" key="2">
    <source>
        <dbReference type="Pfam" id="PF24883"/>
    </source>
</evidence>
<evidence type="ECO:0000256" key="1">
    <source>
        <dbReference type="ARBA" id="ARBA00022737"/>
    </source>
</evidence>
<dbReference type="Pfam" id="PF25053">
    <property type="entry name" value="DUF7791"/>
    <property type="match status" value="1"/>
</dbReference>
<dbReference type="PANTHER" id="PTHR10039">
    <property type="entry name" value="AMELOGENIN"/>
    <property type="match status" value="1"/>
</dbReference>
<evidence type="ECO:0000313" key="5">
    <source>
        <dbReference type="Proteomes" id="UP000799428"/>
    </source>
</evidence>
<proteinExistence type="predicted"/>
<reference evidence="4" key="1">
    <citation type="journal article" date="2020" name="Stud. Mycol.">
        <title>101 Dothideomycetes genomes: a test case for predicting lifestyles and emergence of pathogens.</title>
        <authorList>
            <person name="Haridas S."/>
            <person name="Albert R."/>
            <person name="Binder M."/>
            <person name="Bloem J."/>
            <person name="Labutti K."/>
            <person name="Salamov A."/>
            <person name="Andreopoulos B."/>
            <person name="Baker S."/>
            <person name="Barry K."/>
            <person name="Bills G."/>
            <person name="Bluhm B."/>
            <person name="Cannon C."/>
            <person name="Castanera R."/>
            <person name="Culley D."/>
            <person name="Daum C."/>
            <person name="Ezra D."/>
            <person name="Gonzalez J."/>
            <person name="Henrissat B."/>
            <person name="Kuo A."/>
            <person name="Liang C."/>
            <person name="Lipzen A."/>
            <person name="Lutzoni F."/>
            <person name="Magnuson J."/>
            <person name="Mondo S."/>
            <person name="Nolan M."/>
            <person name="Ohm R."/>
            <person name="Pangilinan J."/>
            <person name="Park H.-J."/>
            <person name="Ramirez L."/>
            <person name="Alfaro M."/>
            <person name="Sun H."/>
            <person name="Tritt A."/>
            <person name="Yoshinaga Y."/>
            <person name="Zwiers L.-H."/>
            <person name="Turgeon B."/>
            <person name="Goodwin S."/>
            <person name="Spatafora J."/>
            <person name="Crous P."/>
            <person name="Grigoriev I."/>
        </authorList>
    </citation>
    <scope>NUCLEOTIDE SEQUENCE</scope>
    <source>
        <strain evidence="4">CBS 279.74</strain>
    </source>
</reference>
<name>A0A6G1K2L3_9PLEO</name>
<dbReference type="InterPro" id="IPR056693">
    <property type="entry name" value="DUF7791"/>
</dbReference>
<feature type="domain" description="Nephrocystin 3-like N-terminal" evidence="2">
    <location>
        <begin position="266"/>
        <end position="441"/>
    </location>
</feature>
<dbReference type="AlphaFoldDB" id="A0A6G1K2L3"/>
<accession>A0A6G1K2L3</accession>
<dbReference type="Gene3D" id="3.40.50.300">
    <property type="entry name" value="P-loop containing nucleotide triphosphate hydrolases"/>
    <property type="match status" value="1"/>
</dbReference>